<evidence type="ECO:0000313" key="1">
    <source>
        <dbReference type="EMBL" id="CAG7678572.1"/>
    </source>
</evidence>
<accession>A0A8J2NKF7</accession>
<protein>
    <submittedName>
        <fullName evidence="1">Uncharacterized protein</fullName>
    </submittedName>
</protein>
<reference evidence="1" key="1">
    <citation type="submission" date="2021-06" db="EMBL/GenBank/DDBJ databases">
        <authorList>
            <person name="Hodson N. C."/>
            <person name="Mongue J. A."/>
            <person name="Jaron S. K."/>
        </authorList>
    </citation>
    <scope>NUCLEOTIDE SEQUENCE</scope>
</reference>
<dbReference type="AlphaFoldDB" id="A0A8J2NKF7"/>
<dbReference type="Proteomes" id="UP000708208">
    <property type="component" value="Unassembled WGS sequence"/>
</dbReference>
<gene>
    <name evidence="1" type="ORF">AFUS01_LOCUS2620</name>
</gene>
<keyword evidence="2" id="KW-1185">Reference proteome</keyword>
<evidence type="ECO:0000313" key="2">
    <source>
        <dbReference type="Proteomes" id="UP000708208"/>
    </source>
</evidence>
<organism evidence="1 2">
    <name type="scientific">Allacma fusca</name>
    <dbReference type="NCBI Taxonomy" id="39272"/>
    <lineage>
        <taxon>Eukaryota</taxon>
        <taxon>Metazoa</taxon>
        <taxon>Ecdysozoa</taxon>
        <taxon>Arthropoda</taxon>
        <taxon>Hexapoda</taxon>
        <taxon>Collembola</taxon>
        <taxon>Symphypleona</taxon>
        <taxon>Sminthuridae</taxon>
        <taxon>Allacma</taxon>
    </lineage>
</organism>
<feature type="non-terminal residue" evidence="1">
    <location>
        <position position="1"/>
    </location>
</feature>
<proteinExistence type="predicted"/>
<dbReference type="EMBL" id="CAJVCH010015123">
    <property type="protein sequence ID" value="CAG7678572.1"/>
    <property type="molecule type" value="Genomic_DNA"/>
</dbReference>
<name>A0A8J2NKF7_9HEXA</name>
<sequence>MFIGSSAGEEEQVFEQRDFGEKGYGYIYNSSCRERNQVIPGCFRRTGWQKCRYQEIIPPGQSTHLPICPSIKKATQGRVPIKS</sequence>
<comment type="caution">
    <text evidence="1">The sequence shown here is derived from an EMBL/GenBank/DDBJ whole genome shotgun (WGS) entry which is preliminary data.</text>
</comment>